<sequence>MRALDDLLRECAPQVLGAVVRRYGDLDTCEDAVQEALLAAAKQWPVEGVPDSPAGWLIRVAARRRVELTRNESARRRREETAGRMPDAVEPRGDDELTLLFLCCHPSLTPISQVALTLRAVGGLTTAEIARALLVPEATVGQRISRAKQRIRASGARFEMPSAEEWAARLTAVLQVLYLIFNEGHTASSGAELSRVELTAEAIRLARQLRGQLPEDGEVAGLLALMLLTDARRPARTRPDGGLVPLAEQDRTLWNSTTIAEGVSLITGTLRSATIGPFQVQAAIAAIHDEAARPELTDWPQILQLYGLLRLLAPGPMVTLNRIVALAEVDGPVVALAELATAAADPALAEHHRVAAVRAHLLEMTGDRAAARAQYRLAARRTLSLPERQYLEARAEKNAERS</sequence>
<dbReference type="InterPro" id="IPR046531">
    <property type="entry name" value="DUF6596"/>
</dbReference>
<evidence type="ECO:0000259" key="5">
    <source>
        <dbReference type="Pfam" id="PF04542"/>
    </source>
</evidence>
<keyword evidence="2" id="KW-0805">Transcription regulation</keyword>
<keyword evidence="9" id="KW-1185">Reference proteome</keyword>
<dbReference type="SUPFAM" id="SSF88659">
    <property type="entry name" value="Sigma3 and sigma4 domains of RNA polymerase sigma factors"/>
    <property type="match status" value="1"/>
</dbReference>
<evidence type="ECO:0000313" key="8">
    <source>
        <dbReference type="EMBL" id="GIE02428.1"/>
    </source>
</evidence>
<organism evidence="8 9">
    <name type="scientific">Paractinoplanes durhamensis</name>
    <dbReference type="NCBI Taxonomy" id="113563"/>
    <lineage>
        <taxon>Bacteria</taxon>
        <taxon>Bacillati</taxon>
        <taxon>Actinomycetota</taxon>
        <taxon>Actinomycetes</taxon>
        <taxon>Micromonosporales</taxon>
        <taxon>Micromonosporaceae</taxon>
        <taxon>Paractinoplanes</taxon>
    </lineage>
</organism>
<dbReference type="Pfam" id="PF20239">
    <property type="entry name" value="DUF6596"/>
    <property type="match status" value="1"/>
</dbReference>
<dbReference type="NCBIfam" id="TIGR02937">
    <property type="entry name" value="sigma70-ECF"/>
    <property type="match status" value="1"/>
</dbReference>
<dbReference type="InterPro" id="IPR013249">
    <property type="entry name" value="RNA_pol_sigma70_r4_t2"/>
</dbReference>
<dbReference type="SUPFAM" id="SSF88946">
    <property type="entry name" value="Sigma2 domain of RNA polymerase sigma factors"/>
    <property type="match status" value="1"/>
</dbReference>
<dbReference type="EMBL" id="BOML01000031">
    <property type="protein sequence ID" value="GIE02428.1"/>
    <property type="molecule type" value="Genomic_DNA"/>
</dbReference>
<evidence type="ECO:0000259" key="7">
    <source>
        <dbReference type="Pfam" id="PF20239"/>
    </source>
</evidence>
<evidence type="ECO:0000256" key="1">
    <source>
        <dbReference type="ARBA" id="ARBA00010641"/>
    </source>
</evidence>
<feature type="domain" description="DUF6596" evidence="7">
    <location>
        <begin position="169"/>
        <end position="267"/>
    </location>
</feature>
<accession>A0ABQ3YXY6</accession>
<evidence type="ECO:0000256" key="3">
    <source>
        <dbReference type="ARBA" id="ARBA00023082"/>
    </source>
</evidence>
<dbReference type="PANTHER" id="PTHR47756:SF2">
    <property type="entry name" value="BLL6612 PROTEIN"/>
    <property type="match status" value="1"/>
</dbReference>
<dbReference type="PANTHER" id="PTHR47756">
    <property type="entry name" value="BLL6612 PROTEIN-RELATED"/>
    <property type="match status" value="1"/>
</dbReference>
<comment type="caution">
    <text evidence="8">The sequence shown here is derived from an EMBL/GenBank/DDBJ whole genome shotgun (WGS) entry which is preliminary data.</text>
</comment>
<dbReference type="InterPro" id="IPR013325">
    <property type="entry name" value="RNA_pol_sigma_r2"/>
</dbReference>
<protein>
    <submittedName>
        <fullName evidence="8">RNA polymerase sigma24 factor</fullName>
    </submittedName>
</protein>
<dbReference type="Gene3D" id="1.10.1740.10">
    <property type="match status" value="1"/>
</dbReference>
<keyword evidence="3" id="KW-0731">Sigma factor</keyword>
<proteinExistence type="inferred from homology"/>
<dbReference type="InterPro" id="IPR036388">
    <property type="entry name" value="WH-like_DNA-bd_sf"/>
</dbReference>
<reference evidence="8 9" key="1">
    <citation type="submission" date="2021-01" db="EMBL/GenBank/DDBJ databases">
        <title>Whole genome shotgun sequence of Actinoplanes durhamensis NBRC 14914.</title>
        <authorList>
            <person name="Komaki H."/>
            <person name="Tamura T."/>
        </authorList>
    </citation>
    <scope>NUCLEOTIDE SEQUENCE [LARGE SCALE GENOMIC DNA]</scope>
    <source>
        <strain evidence="8 9">NBRC 14914</strain>
    </source>
</reference>
<dbReference type="InterPro" id="IPR014284">
    <property type="entry name" value="RNA_pol_sigma-70_dom"/>
</dbReference>
<feature type="domain" description="RNA polymerase sigma-70 region 2" evidence="5">
    <location>
        <begin position="7"/>
        <end position="71"/>
    </location>
</feature>
<evidence type="ECO:0000256" key="4">
    <source>
        <dbReference type="ARBA" id="ARBA00023163"/>
    </source>
</evidence>
<dbReference type="InterPro" id="IPR007627">
    <property type="entry name" value="RNA_pol_sigma70_r2"/>
</dbReference>
<dbReference type="Proteomes" id="UP000637628">
    <property type="component" value="Unassembled WGS sequence"/>
</dbReference>
<keyword evidence="4" id="KW-0804">Transcription</keyword>
<name>A0ABQ3YXY6_9ACTN</name>
<gene>
    <name evidence="8" type="primary">rpoE_6</name>
    <name evidence="8" type="ORF">Adu01nite_37780</name>
</gene>
<evidence type="ECO:0000259" key="6">
    <source>
        <dbReference type="Pfam" id="PF08281"/>
    </source>
</evidence>
<comment type="similarity">
    <text evidence="1">Belongs to the sigma-70 factor family. ECF subfamily.</text>
</comment>
<dbReference type="InterPro" id="IPR013324">
    <property type="entry name" value="RNA_pol_sigma_r3/r4-like"/>
</dbReference>
<dbReference type="RefSeq" id="WP_203728164.1">
    <property type="nucleotide sequence ID" value="NZ_BAAATX010000001.1"/>
</dbReference>
<dbReference type="Gene3D" id="1.10.10.10">
    <property type="entry name" value="Winged helix-like DNA-binding domain superfamily/Winged helix DNA-binding domain"/>
    <property type="match status" value="1"/>
</dbReference>
<evidence type="ECO:0000313" key="9">
    <source>
        <dbReference type="Proteomes" id="UP000637628"/>
    </source>
</evidence>
<feature type="domain" description="RNA polymerase sigma factor 70 region 4 type 2" evidence="6">
    <location>
        <begin position="100"/>
        <end position="151"/>
    </location>
</feature>
<dbReference type="Pfam" id="PF08281">
    <property type="entry name" value="Sigma70_r4_2"/>
    <property type="match status" value="1"/>
</dbReference>
<evidence type="ECO:0000256" key="2">
    <source>
        <dbReference type="ARBA" id="ARBA00023015"/>
    </source>
</evidence>
<dbReference type="Pfam" id="PF04542">
    <property type="entry name" value="Sigma70_r2"/>
    <property type="match status" value="1"/>
</dbReference>